<sequence>MLGIPQPLIGHLTAAITWHPGPSVIARTRIRLPILAQHFPHIALGNPSFTTLPTKIYTRLRHTDFVYQVTFENLTLYVFTDTWSDPTRFPDSHRHFVLTKNRRERERNKKTDIKFYFTL</sequence>
<accession>A0A067SN45</accession>
<dbReference type="EMBL" id="KL142409">
    <property type="protein sequence ID" value="KDR68203.1"/>
    <property type="molecule type" value="Genomic_DNA"/>
</dbReference>
<evidence type="ECO:0000313" key="2">
    <source>
        <dbReference type="Proteomes" id="UP000027222"/>
    </source>
</evidence>
<dbReference type="HOGENOM" id="CLU_2061658_0_0_1"/>
<proteinExistence type="predicted"/>
<evidence type="ECO:0000313" key="1">
    <source>
        <dbReference type="EMBL" id="KDR68203.1"/>
    </source>
</evidence>
<gene>
    <name evidence="1" type="ORF">GALMADRAFT_1048108</name>
</gene>
<reference evidence="2" key="1">
    <citation type="journal article" date="2014" name="Proc. Natl. Acad. Sci. U.S.A.">
        <title>Extensive sampling of basidiomycete genomes demonstrates inadequacy of the white-rot/brown-rot paradigm for wood decay fungi.</title>
        <authorList>
            <person name="Riley R."/>
            <person name="Salamov A.A."/>
            <person name="Brown D.W."/>
            <person name="Nagy L.G."/>
            <person name="Floudas D."/>
            <person name="Held B.W."/>
            <person name="Levasseur A."/>
            <person name="Lombard V."/>
            <person name="Morin E."/>
            <person name="Otillar R."/>
            <person name="Lindquist E.A."/>
            <person name="Sun H."/>
            <person name="LaButti K.M."/>
            <person name="Schmutz J."/>
            <person name="Jabbour D."/>
            <person name="Luo H."/>
            <person name="Baker S.E."/>
            <person name="Pisabarro A.G."/>
            <person name="Walton J.D."/>
            <person name="Blanchette R.A."/>
            <person name="Henrissat B."/>
            <person name="Martin F."/>
            <person name="Cullen D."/>
            <person name="Hibbett D.S."/>
            <person name="Grigoriev I.V."/>
        </authorList>
    </citation>
    <scope>NUCLEOTIDE SEQUENCE [LARGE SCALE GENOMIC DNA]</scope>
    <source>
        <strain evidence="2">CBS 339.88</strain>
    </source>
</reference>
<organism evidence="1 2">
    <name type="scientific">Galerina marginata (strain CBS 339.88)</name>
    <dbReference type="NCBI Taxonomy" id="685588"/>
    <lineage>
        <taxon>Eukaryota</taxon>
        <taxon>Fungi</taxon>
        <taxon>Dikarya</taxon>
        <taxon>Basidiomycota</taxon>
        <taxon>Agaricomycotina</taxon>
        <taxon>Agaricomycetes</taxon>
        <taxon>Agaricomycetidae</taxon>
        <taxon>Agaricales</taxon>
        <taxon>Agaricineae</taxon>
        <taxon>Strophariaceae</taxon>
        <taxon>Galerina</taxon>
    </lineage>
</organism>
<keyword evidence="2" id="KW-1185">Reference proteome</keyword>
<protein>
    <submittedName>
        <fullName evidence="1">Uncharacterized protein</fullName>
    </submittedName>
</protein>
<dbReference type="Proteomes" id="UP000027222">
    <property type="component" value="Unassembled WGS sequence"/>
</dbReference>
<name>A0A067SN45_GALM3</name>
<dbReference type="AlphaFoldDB" id="A0A067SN45"/>